<evidence type="ECO:0000313" key="3">
    <source>
        <dbReference type="Proteomes" id="UP001605036"/>
    </source>
</evidence>
<evidence type="ECO:0000313" key="2">
    <source>
        <dbReference type="EMBL" id="KAL2610893.1"/>
    </source>
</evidence>
<protein>
    <submittedName>
        <fullName evidence="2">Uncharacterized protein</fullName>
    </submittedName>
</protein>
<accession>A0ABD1XQ99</accession>
<evidence type="ECO:0000256" key="1">
    <source>
        <dbReference type="SAM" id="SignalP"/>
    </source>
</evidence>
<dbReference type="AlphaFoldDB" id="A0ABD1XQ99"/>
<gene>
    <name evidence="2" type="ORF">R1flu_022585</name>
</gene>
<feature type="signal peptide" evidence="1">
    <location>
        <begin position="1"/>
        <end position="20"/>
    </location>
</feature>
<comment type="caution">
    <text evidence="2">The sequence shown here is derived from an EMBL/GenBank/DDBJ whole genome shotgun (WGS) entry which is preliminary data.</text>
</comment>
<name>A0ABD1XQ99_9MARC</name>
<dbReference type="EMBL" id="JBHFFA010000007">
    <property type="protein sequence ID" value="KAL2610893.1"/>
    <property type="molecule type" value="Genomic_DNA"/>
</dbReference>
<feature type="chain" id="PRO_5044893931" evidence="1">
    <location>
        <begin position="21"/>
        <end position="92"/>
    </location>
</feature>
<proteinExistence type="predicted"/>
<keyword evidence="1" id="KW-0732">Signal</keyword>
<sequence length="92" mass="10269">MDARALLLLLLNSVTDLRLAAIETLTTEQNSSQGRTVEEEEMSDKFELVQGLSALVTSPRQVAISPDFVRLTQLFVYPVFDEGFVVINLLIQ</sequence>
<keyword evidence="3" id="KW-1185">Reference proteome</keyword>
<reference evidence="2 3" key="1">
    <citation type="submission" date="2024-09" db="EMBL/GenBank/DDBJ databases">
        <title>Chromosome-scale assembly of Riccia fluitans.</title>
        <authorList>
            <person name="Paukszto L."/>
            <person name="Sawicki J."/>
            <person name="Karawczyk K."/>
            <person name="Piernik-Szablinska J."/>
            <person name="Szczecinska M."/>
            <person name="Mazdziarz M."/>
        </authorList>
    </citation>
    <scope>NUCLEOTIDE SEQUENCE [LARGE SCALE GENOMIC DNA]</scope>
    <source>
        <strain evidence="2">Rf_01</strain>
        <tissue evidence="2">Aerial parts of the thallus</tissue>
    </source>
</reference>
<dbReference type="Proteomes" id="UP001605036">
    <property type="component" value="Unassembled WGS sequence"/>
</dbReference>
<organism evidence="2 3">
    <name type="scientific">Riccia fluitans</name>
    <dbReference type="NCBI Taxonomy" id="41844"/>
    <lineage>
        <taxon>Eukaryota</taxon>
        <taxon>Viridiplantae</taxon>
        <taxon>Streptophyta</taxon>
        <taxon>Embryophyta</taxon>
        <taxon>Marchantiophyta</taxon>
        <taxon>Marchantiopsida</taxon>
        <taxon>Marchantiidae</taxon>
        <taxon>Marchantiales</taxon>
        <taxon>Ricciaceae</taxon>
        <taxon>Riccia</taxon>
    </lineage>
</organism>